<dbReference type="InterPro" id="IPR027443">
    <property type="entry name" value="IPNS-like_sf"/>
</dbReference>
<proteinExistence type="inferred from homology"/>
<keyword evidence="2 5" id="KW-0479">Metal-binding</keyword>
<dbReference type="SUPFAM" id="SSF51197">
    <property type="entry name" value="Clavaminate synthase-like"/>
    <property type="match status" value="1"/>
</dbReference>
<organism evidence="7 8">
    <name type="scientific">Rhamnella rubrinervis</name>
    <dbReference type="NCBI Taxonomy" id="2594499"/>
    <lineage>
        <taxon>Eukaryota</taxon>
        <taxon>Viridiplantae</taxon>
        <taxon>Streptophyta</taxon>
        <taxon>Embryophyta</taxon>
        <taxon>Tracheophyta</taxon>
        <taxon>Spermatophyta</taxon>
        <taxon>Magnoliopsida</taxon>
        <taxon>eudicotyledons</taxon>
        <taxon>Gunneridae</taxon>
        <taxon>Pentapetalae</taxon>
        <taxon>rosids</taxon>
        <taxon>fabids</taxon>
        <taxon>Rosales</taxon>
        <taxon>Rhamnaceae</taxon>
        <taxon>rhamnoid group</taxon>
        <taxon>Rhamneae</taxon>
        <taxon>Rhamnella</taxon>
    </lineage>
</organism>
<dbReference type="Pfam" id="PF03171">
    <property type="entry name" value="2OG-FeII_Oxy"/>
    <property type="match status" value="1"/>
</dbReference>
<reference evidence="7" key="1">
    <citation type="submission" date="2020-03" db="EMBL/GenBank/DDBJ databases">
        <title>A high-quality chromosome-level genome assembly of a woody plant with both climbing and erect habits, Rhamnella rubrinervis.</title>
        <authorList>
            <person name="Lu Z."/>
            <person name="Yang Y."/>
            <person name="Zhu X."/>
            <person name="Sun Y."/>
        </authorList>
    </citation>
    <scope>NUCLEOTIDE SEQUENCE</scope>
    <source>
        <strain evidence="7">BYM</strain>
        <tissue evidence="7">Leaf</tissue>
    </source>
</reference>
<evidence type="ECO:0000256" key="3">
    <source>
        <dbReference type="ARBA" id="ARBA00022896"/>
    </source>
</evidence>
<dbReference type="GO" id="GO:0031418">
    <property type="term" value="F:L-ascorbic acid binding"/>
    <property type="evidence" value="ECO:0007669"/>
    <property type="project" value="UniProtKB-KW"/>
</dbReference>
<evidence type="ECO:0000256" key="2">
    <source>
        <dbReference type="ARBA" id="ARBA00022723"/>
    </source>
</evidence>
<evidence type="ECO:0000313" key="7">
    <source>
        <dbReference type="EMBL" id="KAF3450913.1"/>
    </source>
</evidence>
<dbReference type="PANTHER" id="PTHR47991">
    <property type="entry name" value="OXOGLUTARATE/IRON-DEPENDENT DIOXYGENASE"/>
    <property type="match status" value="1"/>
</dbReference>
<dbReference type="EMBL" id="VOIH02000003">
    <property type="protein sequence ID" value="KAF3450913.1"/>
    <property type="molecule type" value="Genomic_DNA"/>
</dbReference>
<dbReference type="InterPro" id="IPR050295">
    <property type="entry name" value="Plant_2OG-oxidoreductases"/>
</dbReference>
<dbReference type="FunFam" id="2.60.120.330:FF:000018">
    <property type="entry name" value="2-oxoglutarate (2OG) and Fe(II)-dependent oxygenase superfamily protein"/>
    <property type="match status" value="1"/>
</dbReference>
<name>A0A8K0HFQ2_9ROSA</name>
<sequence length="356" mass="40344">MAGVSLPSAENLLSKRVQEMVVNGEQPPHLYICRDDGDEADHQDVAASQLASIPIIDLGVVSESTTNKHVDELNKLHSALSSWGCFQAIGHGISSAFLDSIRQVAKEFFEQPMESKTKYAKGVDEVQGYGADPVPEEGQPLDWSDRLFLDVYPLHKRQPRFWPQTPTSFRYILEEYTVKMKTFTEVVSKAMAKSLKLEEDCFLDQFGERAELQARFNYYSCCERPDLVLGLKPHADGTGYTIILQDDVQSLQVSKDGHWFTVPTISNALLVLLGDQMEIMTNGIYKSPLHRVLSNSKKERLSLVMSYSPESNKEIGPEERLINEETPRVYRNVKNYGATHMEHYQRGQRALRSIRV</sequence>
<keyword evidence="3" id="KW-0847">Vitamin C</keyword>
<keyword evidence="5" id="KW-0560">Oxidoreductase</keyword>
<feature type="domain" description="Fe2OG dioxygenase" evidence="6">
    <location>
        <begin position="210"/>
        <end position="309"/>
    </location>
</feature>
<keyword evidence="8" id="KW-1185">Reference proteome</keyword>
<accession>A0A8K0HFQ2</accession>
<comment type="caution">
    <text evidence="7">The sequence shown here is derived from an EMBL/GenBank/DDBJ whole genome shotgun (WGS) entry which is preliminary data.</text>
</comment>
<comment type="similarity">
    <text evidence="1 5">Belongs to the iron/ascorbate-dependent oxidoreductase family.</text>
</comment>
<dbReference type="GO" id="GO:0016491">
    <property type="term" value="F:oxidoreductase activity"/>
    <property type="evidence" value="ECO:0007669"/>
    <property type="project" value="UniProtKB-KW"/>
</dbReference>
<protein>
    <recommendedName>
        <fullName evidence="6">Fe2OG dioxygenase domain-containing protein</fullName>
    </recommendedName>
</protein>
<evidence type="ECO:0000313" key="8">
    <source>
        <dbReference type="Proteomes" id="UP000796880"/>
    </source>
</evidence>
<dbReference type="AlphaFoldDB" id="A0A8K0HFQ2"/>
<gene>
    <name evidence="7" type="ORF">FNV43_RR07002</name>
</gene>
<dbReference type="InterPro" id="IPR044861">
    <property type="entry name" value="IPNS-like_FE2OG_OXY"/>
</dbReference>
<dbReference type="Proteomes" id="UP000796880">
    <property type="component" value="Unassembled WGS sequence"/>
</dbReference>
<dbReference type="InterPro" id="IPR026992">
    <property type="entry name" value="DIOX_N"/>
</dbReference>
<evidence type="ECO:0000256" key="5">
    <source>
        <dbReference type="RuleBase" id="RU003682"/>
    </source>
</evidence>
<dbReference type="InterPro" id="IPR005123">
    <property type="entry name" value="Oxoglu/Fe-dep_dioxygenase_dom"/>
</dbReference>
<dbReference type="Pfam" id="PF14226">
    <property type="entry name" value="DIOX_N"/>
    <property type="match status" value="1"/>
</dbReference>
<evidence type="ECO:0000256" key="1">
    <source>
        <dbReference type="ARBA" id="ARBA00008056"/>
    </source>
</evidence>
<evidence type="ECO:0000256" key="4">
    <source>
        <dbReference type="ARBA" id="ARBA00023004"/>
    </source>
</evidence>
<dbReference type="OrthoDB" id="288590at2759"/>
<evidence type="ECO:0000259" key="6">
    <source>
        <dbReference type="PROSITE" id="PS51471"/>
    </source>
</evidence>
<dbReference type="PROSITE" id="PS51471">
    <property type="entry name" value="FE2OG_OXY"/>
    <property type="match status" value="1"/>
</dbReference>
<dbReference type="Gene3D" id="2.60.120.330">
    <property type="entry name" value="B-lactam Antibiotic, Isopenicillin N Synthase, Chain"/>
    <property type="match status" value="1"/>
</dbReference>
<keyword evidence="4 5" id="KW-0408">Iron</keyword>
<dbReference type="GO" id="GO:0046872">
    <property type="term" value="F:metal ion binding"/>
    <property type="evidence" value="ECO:0007669"/>
    <property type="project" value="UniProtKB-KW"/>
</dbReference>